<dbReference type="OrthoDB" id="9778740at2"/>
<accession>V8CEJ9</accession>
<gene>
    <name evidence="4" type="ORF">HMPREF2086_00496</name>
</gene>
<keyword evidence="3" id="KW-0472">Membrane</keyword>
<dbReference type="PANTHER" id="PTHR48105">
    <property type="entry name" value="THIOREDOXIN REDUCTASE 1-RELATED-RELATED"/>
    <property type="match status" value="1"/>
</dbReference>
<keyword evidence="5" id="KW-1185">Reference proteome</keyword>
<evidence type="ECO:0000256" key="1">
    <source>
        <dbReference type="ARBA" id="ARBA00022630"/>
    </source>
</evidence>
<dbReference type="InterPro" id="IPR050097">
    <property type="entry name" value="Ferredoxin-NADP_redctase_2"/>
</dbReference>
<proteinExistence type="predicted"/>
<keyword evidence="2" id="KW-0560">Oxidoreductase</keyword>
<dbReference type="NCBIfam" id="TIGR00847">
    <property type="entry name" value="ccoS"/>
    <property type="match status" value="1"/>
</dbReference>
<dbReference type="PRINTS" id="PR00469">
    <property type="entry name" value="PNDRDTASEII"/>
</dbReference>
<dbReference type="eggNOG" id="COG3197">
    <property type="taxonomic scope" value="Bacteria"/>
</dbReference>
<evidence type="ECO:0000256" key="2">
    <source>
        <dbReference type="ARBA" id="ARBA00023002"/>
    </source>
</evidence>
<feature type="transmembrane region" description="Helical" evidence="3">
    <location>
        <begin position="6"/>
        <end position="28"/>
    </location>
</feature>
<organism evidence="4 5">
    <name type="scientific">Helicobacter macacae MIT 99-5501</name>
    <dbReference type="NCBI Taxonomy" id="1357400"/>
    <lineage>
        <taxon>Bacteria</taxon>
        <taxon>Pseudomonadati</taxon>
        <taxon>Campylobacterota</taxon>
        <taxon>Epsilonproteobacteria</taxon>
        <taxon>Campylobacterales</taxon>
        <taxon>Helicobacteraceae</taxon>
        <taxon>Helicobacter</taxon>
    </lineage>
</organism>
<dbReference type="EMBL" id="AZJI01000001">
    <property type="protein sequence ID" value="ETD25161.1"/>
    <property type="molecule type" value="Genomic_DNA"/>
</dbReference>
<evidence type="ECO:0000256" key="3">
    <source>
        <dbReference type="SAM" id="Phobius"/>
    </source>
</evidence>
<dbReference type="STRING" id="1357400.HMPREF2086_00496"/>
<evidence type="ECO:0000313" key="5">
    <source>
        <dbReference type="Proteomes" id="UP000018731"/>
    </source>
</evidence>
<protein>
    <submittedName>
        <fullName evidence="4">Cytochrome oxidase maturation protein, cbb3-type</fullName>
    </submittedName>
</protein>
<keyword evidence="3" id="KW-1133">Transmembrane helix</keyword>
<dbReference type="eggNOG" id="COG0492">
    <property type="taxonomic scope" value="Bacteria"/>
</dbReference>
<reference evidence="4 5" key="1">
    <citation type="journal article" date="2014" name="Genome Announc.">
        <title>Draft genome sequences of six enterohepatic helicobacter species isolated from humans and one from rhesus macaques.</title>
        <authorList>
            <person name="Shen Z."/>
            <person name="Sheh A."/>
            <person name="Young S.K."/>
            <person name="Abouelliel A."/>
            <person name="Ward D.V."/>
            <person name="Earl A.M."/>
            <person name="Fox J.G."/>
        </authorList>
    </citation>
    <scope>NUCLEOTIDE SEQUENCE [LARGE SCALE GENOMIC DNA]</scope>
    <source>
        <strain evidence="4 5">MIT 99-5501</strain>
    </source>
</reference>
<keyword evidence="1" id="KW-0285">Flavoprotein</keyword>
<dbReference type="Gene3D" id="3.50.50.60">
    <property type="entry name" value="FAD/NAD(P)-binding domain"/>
    <property type="match status" value="2"/>
</dbReference>
<dbReference type="Proteomes" id="UP000018731">
    <property type="component" value="Unassembled WGS sequence"/>
</dbReference>
<dbReference type="InterPro" id="IPR036188">
    <property type="entry name" value="FAD/NAD-bd_sf"/>
</dbReference>
<dbReference type="AlphaFoldDB" id="V8CEJ9"/>
<comment type="caution">
    <text evidence="4">The sequence shown here is derived from an EMBL/GenBank/DDBJ whole genome shotgun (WGS) entry which is preliminary data.</text>
</comment>
<dbReference type="PATRIC" id="fig|1357400.3.peg.679"/>
<sequence length="391" mass="41944">MNTPILTIMLIVSVAIGLIGLVVFLWGLRSGQFDDSVKITHGALFDTQDDLNLAYQASIKSNKGATMSENTTYKLAIIGAGPGGIGASIEAKLAGIDSLILFEKTATHNATLNKFYKDGKRVDRDYKGDKIELNGAIDFSDSNKEATLEMFGGLLSKHNINVAYQNDIESIVANADGEANDFTINTSGGKSYQAQSVIIAIGKMGQPNKPSYKIPSSILRQVNYNANSVQEGEKLLIVGGGNSAVEYACEFAKSNDTTLNYRRSEFTRINDTNAKELESTIASGKLKTKLGIDIESLSDENGKINAHFTDGSVEEFDRAIYAIGGSSPVDFLKKCHIDLDENSLPIVDENLQSSVKGVFVIGDILFKSGASIACALSQAQKVIAHIAPKLA</sequence>
<dbReference type="SUPFAM" id="SSF51905">
    <property type="entry name" value="FAD/NAD(P)-binding domain"/>
    <property type="match status" value="1"/>
</dbReference>
<name>V8CEJ9_9HELI</name>
<dbReference type="InterPro" id="IPR004714">
    <property type="entry name" value="Cyt_oxidase_maturation_cbb3"/>
</dbReference>
<evidence type="ECO:0000313" key="4">
    <source>
        <dbReference type="EMBL" id="ETD25161.1"/>
    </source>
</evidence>
<dbReference type="RefSeq" id="WP_023927201.1">
    <property type="nucleotide sequence ID" value="NZ_KI669454.1"/>
</dbReference>
<dbReference type="GO" id="GO:0016491">
    <property type="term" value="F:oxidoreductase activity"/>
    <property type="evidence" value="ECO:0007669"/>
    <property type="project" value="UniProtKB-KW"/>
</dbReference>
<dbReference type="HOGENOM" id="CLU_059172_0_0_7"/>
<keyword evidence="3" id="KW-0812">Transmembrane</keyword>
<dbReference type="Pfam" id="PF13738">
    <property type="entry name" value="Pyr_redox_3"/>
    <property type="match status" value="1"/>
</dbReference>
<dbReference type="Pfam" id="PF03597">
    <property type="entry name" value="FixS"/>
    <property type="match status" value="1"/>
</dbReference>
<dbReference type="PRINTS" id="PR00368">
    <property type="entry name" value="FADPNR"/>
</dbReference>